<sequence length="215" mass="24519">MEKLYPDLWQTALYDGGMVNSYAYLLTRPNGNILFYNTGDNDELQHIEELGGIRYQLLTHRDEAGPSLERIRKQFNSQLLYSEAESDAISQYAKADQLLELKDTRFEDIEVLFTPGHTDGSVCYIYHSPHGQTYLFTGDTFFQWDGRWTTFIIHSFGGSEDSAIQSLKKLRSVKSNVVMSSGFIGKIGLVEPTYDEWVSAIDGEIDRLKLHIDSL</sequence>
<comment type="caution">
    <text evidence="2">The sequence shown here is derived from an EMBL/GenBank/DDBJ whole genome shotgun (WGS) entry which is preliminary data.</text>
</comment>
<dbReference type="InterPro" id="IPR001279">
    <property type="entry name" value="Metallo-B-lactamas"/>
</dbReference>
<reference evidence="2 3" key="1">
    <citation type="journal article" date="2013" name="ISME J.">
        <title>Comparative genomics of pathogenic lineages of Vibrio nigripulchritudo identifies virulence-associated traits.</title>
        <authorList>
            <person name="Goudenege D."/>
            <person name="Labreuche Y."/>
            <person name="Krin E."/>
            <person name="Ansquer D."/>
            <person name="Mangenot S."/>
            <person name="Calteau A."/>
            <person name="Medigue C."/>
            <person name="Mazel D."/>
            <person name="Polz M.F."/>
            <person name="Le Roux F."/>
        </authorList>
    </citation>
    <scope>NUCLEOTIDE SEQUENCE [LARGE SCALE GENOMIC DNA]</scope>
    <source>
        <strain evidence="2 3">SOn1</strain>
    </source>
</reference>
<proteinExistence type="predicted"/>
<dbReference type="RefSeq" id="WP_022613300.1">
    <property type="nucleotide sequence ID" value="NZ_LK391965.1"/>
</dbReference>
<evidence type="ECO:0000313" key="2">
    <source>
        <dbReference type="EMBL" id="CCO49009.1"/>
    </source>
</evidence>
<dbReference type="PANTHER" id="PTHR42773">
    <property type="entry name" value="METALLO-BETA-LACTAMASE-RELATED"/>
    <property type="match status" value="1"/>
</dbReference>
<organism evidence="2 3">
    <name type="scientific">Vibrio nigripulchritudo SOn1</name>
    <dbReference type="NCBI Taxonomy" id="1238450"/>
    <lineage>
        <taxon>Bacteria</taxon>
        <taxon>Pseudomonadati</taxon>
        <taxon>Pseudomonadota</taxon>
        <taxon>Gammaproteobacteria</taxon>
        <taxon>Vibrionales</taxon>
        <taxon>Vibrionaceae</taxon>
        <taxon>Vibrio</taxon>
    </lineage>
</organism>
<dbReference type="PANTHER" id="PTHR42773:SF1">
    <property type="entry name" value="METALLO-BETA-LACTAMASE FAMILY PROTEIN"/>
    <property type="match status" value="1"/>
</dbReference>
<feature type="domain" description="Metallo-beta-lactamase" evidence="1">
    <location>
        <begin position="20"/>
        <end position="182"/>
    </location>
</feature>
<dbReference type="Gene3D" id="3.60.15.10">
    <property type="entry name" value="Ribonuclease Z/Hydroxyacylglutathione hydrolase-like"/>
    <property type="match status" value="1"/>
</dbReference>
<name>A0AAV2VW91_9VIBR</name>
<dbReference type="Pfam" id="PF00753">
    <property type="entry name" value="Lactamase_B"/>
    <property type="match status" value="1"/>
</dbReference>
<dbReference type="AlphaFoldDB" id="A0AAV2VW91"/>
<dbReference type="EMBL" id="CAOF01000172">
    <property type="protein sequence ID" value="CCO49009.1"/>
    <property type="molecule type" value="Genomic_DNA"/>
</dbReference>
<dbReference type="SMART" id="SM00849">
    <property type="entry name" value="Lactamase_B"/>
    <property type="match status" value="1"/>
</dbReference>
<dbReference type="Proteomes" id="UP000018211">
    <property type="component" value="Unassembled WGS sequence"/>
</dbReference>
<dbReference type="SUPFAM" id="SSF56281">
    <property type="entry name" value="Metallo-hydrolase/oxidoreductase"/>
    <property type="match status" value="1"/>
</dbReference>
<evidence type="ECO:0000313" key="3">
    <source>
        <dbReference type="Proteomes" id="UP000018211"/>
    </source>
</evidence>
<accession>A0AAV2VW91</accession>
<protein>
    <submittedName>
        <fullName evidence="2">Beta-lactamase-like</fullName>
    </submittedName>
</protein>
<evidence type="ECO:0000259" key="1">
    <source>
        <dbReference type="SMART" id="SM00849"/>
    </source>
</evidence>
<dbReference type="InterPro" id="IPR036866">
    <property type="entry name" value="RibonucZ/Hydroxyglut_hydro"/>
</dbReference>
<gene>
    <name evidence="2" type="ORF">VIBNISOn1_770030</name>
</gene>